<feature type="signal peptide" evidence="1">
    <location>
        <begin position="1"/>
        <end position="19"/>
    </location>
</feature>
<reference evidence="2 3" key="1">
    <citation type="submission" date="2016-12" db="EMBL/GenBank/DDBJ databases">
        <title>The genomes of Aspergillus section Nigri reveals drivers in fungal speciation.</title>
        <authorList>
            <consortium name="DOE Joint Genome Institute"/>
            <person name="Vesth T.C."/>
            <person name="Nybo J."/>
            <person name="Theobald S."/>
            <person name="Brandl J."/>
            <person name="Frisvad J.C."/>
            <person name="Nielsen K.F."/>
            <person name="Lyhne E.K."/>
            <person name="Kogle M.E."/>
            <person name="Kuo A."/>
            <person name="Riley R."/>
            <person name="Clum A."/>
            <person name="Nolan M."/>
            <person name="Lipzen A."/>
            <person name="Salamov A."/>
            <person name="Henrissat B."/>
            <person name="Wiebenga A."/>
            <person name="De Vries R.P."/>
            <person name="Grigoriev I.V."/>
            <person name="Mortensen U.H."/>
            <person name="Andersen M.R."/>
            <person name="Baker S.E."/>
        </authorList>
    </citation>
    <scope>NUCLEOTIDE SEQUENCE [LARGE SCALE GENOMIC DNA]</scope>
    <source>
        <strain evidence="2 3">IBT 23096</strain>
    </source>
</reference>
<sequence length="285" mass="30636">MWYRYVAILACISYAISSAEQLPGSGRAQRPSYLIPDLAANCFIGDTIHPDAPQEAYTPYLTVGYETAQCEGDLCGKPICCPPEIAREIDLHDCTWRGSASDCHGQCATGQVKLAHSTWDEPPASESPMSSCKRGSKALCCGLISYEKMVTECYRSPGFGYPCTHDYTSIAHFWNPWVPWKKGRPVYNPGEDICCPMSSPLPFVDCHWVGGGDCVDATCAAGEVSLGADGVGGDGESCIGAGLKSLCCRPNLAALDGMVCGVDDFCLEDPYGCEDDEVDEDWFGG</sequence>
<name>A0A2I2FZY8_9EURO</name>
<dbReference type="VEuPathDB" id="FungiDB:P170DRAFT_439854"/>
<proteinExistence type="predicted"/>
<organism evidence="2 3">
    <name type="scientific">Aspergillus steynii IBT 23096</name>
    <dbReference type="NCBI Taxonomy" id="1392250"/>
    <lineage>
        <taxon>Eukaryota</taxon>
        <taxon>Fungi</taxon>
        <taxon>Dikarya</taxon>
        <taxon>Ascomycota</taxon>
        <taxon>Pezizomycotina</taxon>
        <taxon>Eurotiomycetes</taxon>
        <taxon>Eurotiomycetidae</taxon>
        <taxon>Eurotiales</taxon>
        <taxon>Aspergillaceae</taxon>
        <taxon>Aspergillus</taxon>
        <taxon>Aspergillus subgen. Circumdati</taxon>
    </lineage>
</organism>
<keyword evidence="3" id="KW-1185">Reference proteome</keyword>
<comment type="caution">
    <text evidence="2">The sequence shown here is derived from an EMBL/GenBank/DDBJ whole genome shotgun (WGS) entry which is preliminary data.</text>
</comment>
<feature type="chain" id="PRO_5014188039" evidence="1">
    <location>
        <begin position="20"/>
        <end position="285"/>
    </location>
</feature>
<keyword evidence="1" id="KW-0732">Signal</keyword>
<evidence type="ECO:0000256" key="1">
    <source>
        <dbReference type="SAM" id="SignalP"/>
    </source>
</evidence>
<dbReference type="Proteomes" id="UP000234275">
    <property type="component" value="Unassembled WGS sequence"/>
</dbReference>
<evidence type="ECO:0000313" key="3">
    <source>
        <dbReference type="Proteomes" id="UP000234275"/>
    </source>
</evidence>
<dbReference type="GeneID" id="36557628"/>
<evidence type="ECO:0000313" key="2">
    <source>
        <dbReference type="EMBL" id="PLB46191.1"/>
    </source>
</evidence>
<dbReference type="EMBL" id="MSFO01000007">
    <property type="protein sequence ID" value="PLB46191.1"/>
    <property type="molecule type" value="Genomic_DNA"/>
</dbReference>
<protein>
    <submittedName>
        <fullName evidence="2">Uncharacterized protein</fullName>
    </submittedName>
</protein>
<dbReference type="AlphaFoldDB" id="A0A2I2FZY8"/>
<dbReference type="STRING" id="1392250.A0A2I2FZY8"/>
<dbReference type="OrthoDB" id="4485613at2759"/>
<dbReference type="RefSeq" id="XP_024701493.1">
    <property type="nucleotide sequence ID" value="XM_024849929.1"/>
</dbReference>
<accession>A0A2I2FZY8</accession>
<gene>
    <name evidence="2" type="ORF">P170DRAFT_439854</name>
</gene>